<dbReference type="AlphaFoldDB" id="A0A0K8SSP5"/>
<feature type="non-terminal residue" evidence="2">
    <location>
        <position position="1"/>
    </location>
</feature>
<organism evidence="2">
    <name type="scientific">Lygus hesperus</name>
    <name type="common">Western plant bug</name>
    <dbReference type="NCBI Taxonomy" id="30085"/>
    <lineage>
        <taxon>Eukaryota</taxon>
        <taxon>Metazoa</taxon>
        <taxon>Ecdysozoa</taxon>
        <taxon>Arthropoda</taxon>
        <taxon>Hexapoda</taxon>
        <taxon>Insecta</taxon>
        <taxon>Pterygota</taxon>
        <taxon>Neoptera</taxon>
        <taxon>Paraneoptera</taxon>
        <taxon>Hemiptera</taxon>
        <taxon>Heteroptera</taxon>
        <taxon>Panheteroptera</taxon>
        <taxon>Cimicomorpha</taxon>
        <taxon>Miridae</taxon>
        <taxon>Mirini</taxon>
        <taxon>Lygus</taxon>
    </lineage>
</organism>
<feature type="compositionally biased region" description="Basic and acidic residues" evidence="1">
    <location>
        <begin position="9"/>
        <end position="19"/>
    </location>
</feature>
<accession>A0A0K8SSP5</accession>
<name>A0A0K8SSP5_LYGHE</name>
<feature type="region of interest" description="Disordered" evidence="1">
    <location>
        <begin position="44"/>
        <end position="88"/>
    </location>
</feature>
<dbReference type="EMBL" id="GBRD01009442">
    <property type="protein sequence ID" value="JAG56382.1"/>
    <property type="molecule type" value="Transcribed_RNA"/>
</dbReference>
<proteinExistence type="predicted"/>
<feature type="region of interest" description="Disordered" evidence="1">
    <location>
        <begin position="1"/>
        <end position="20"/>
    </location>
</feature>
<feature type="non-terminal residue" evidence="2">
    <location>
        <position position="123"/>
    </location>
</feature>
<evidence type="ECO:0000313" key="2">
    <source>
        <dbReference type="EMBL" id="JAG56382.1"/>
    </source>
</evidence>
<evidence type="ECO:0000256" key="1">
    <source>
        <dbReference type="SAM" id="MobiDB-lite"/>
    </source>
</evidence>
<sequence>RINNLQGEVRARGETDHTEGLMAVLETTAGRLNELDAKLEALSAQRQTGGSVSGGREGEAPSFASVLRGRQRGAAKGPNGYATEQIAPKKSLVVFRARSDDPEQANADNVRYLIRNTVKPHEK</sequence>
<reference evidence="2" key="1">
    <citation type="submission" date="2014-09" db="EMBL/GenBank/DDBJ databases">
        <authorList>
            <person name="Magalhaes I.L.F."/>
            <person name="Oliveira U."/>
            <person name="Santos F.R."/>
            <person name="Vidigal T.H.D.A."/>
            <person name="Brescovit A.D."/>
            <person name="Santos A.J."/>
        </authorList>
    </citation>
    <scope>NUCLEOTIDE SEQUENCE</scope>
</reference>
<protein>
    <submittedName>
        <fullName evidence="2">Uncharacterized protein</fullName>
    </submittedName>
</protein>